<evidence type="ECO:0000313" key="1">
    <source>
        <dbReference type="EMBL" id="MBB3205644.1"/>
    </source>
</evidence>
<dbReference type="AlphaFoldDB" id="A0A7W5H4S5"/>
<reference evidence="1 2" key="1">
    <citation type="submission" date="2020-08" db="EMBL/GenBank/DDBJ databases">
        <title>Genomic Encyclopedia of Type Strains, Phase III (KMG-III): the genomes of soil and plant-associated and newly described type strains.</title>
        <authorList>
            <person name="Whitman W."/>
        </authorList>
    </citation>
    <scope>NUCLEOTIDE SEQUENCE [LARGE SCALE GENOMIC DNA]</scope>
    <source>
        <strain evidence="1 2">CECT 8075</strain>
    </source>
</reference>
<gene>
    <name evidence="1" type="ORF">FHS27_001448</name>
</gene>
<accession>A0A7W5H4S5</accession>
<dbReference type="Proteomes" id="UP000536179">
    <property type="component" value="Unassembled WGS sequence"/>
</dbReference>
<name>A0A7W5H4S5_9BACT</name>
<keyword evidence="2" id="KW-1185">Reference proteome</keyword>
<dbReference type="EMBL" id="JACHXU010000004">
    <property type="protein sequence ID" value="MBB3205644.1"/>
    <property type="molecule type" value="Genomic_DNA"/>
</dbReference>
<protein>
    <submittedName>
        <fullName evidence="1">Uncharacterized protein</fullName>
    </submittedName>
</protein>
<comment type="caution">
    <text evidence="1">The sequence shown here is derived from an EMBL/GenBank/DDBJ whole genome shotgun (WGS) entry which is preliminary data.</text>
</comment>
<evidence type="ECO:0000313" key="2">
    <source>
        <dbReference type="Proteomes" id="UP000536179"/>
    </source>
</evidence>
<dbReference type="RefSeq" id="WP_184303475.1">
    <property type="nucleotide sequence ID" value="NZ_JACHXU010000004.1"/>
</dbReference>
<sequence length="138" mass="15636">MIHYTCDRCHRSIDTDEGPRYIVHIDVEVVAVEPVLDIEEEVVDYLSDLNDALEQESLASAICDETDEPLDYLHDALSRGDDIDHLDSAFSPSHPAGMLDEDTDPIPPSFDLCPQCYAQYMKNPLSRERSLKLHFSNN</sequence>
<organism evidence="1 2">
    <name type="scientific">Aporhodopirellula rubra</name>
    <dbReference type="NCBI Taxonomy" id="980271"/>
    <lineage>
        <taxon>Bacteria</taxon>
        <taxon>Pseudomonadati</taxon>
        <taxon>Planctomycetota</taxon>
        <taxon>Planctomycetia</taxon>
        <taxon>Pirellulales</taxon>
        <taxon>Pirellulaceae</taxon>
        <taxon>Aporhodopirellula</taxon>
    </lineage>
</organism>
<proteinExistence type="predicted"/>